<feature type="domain" description="USP" evidence="13">
    <location>
        <begin position="209"/>
        <end position="595"/>
    </location>
</feature>
<dbReference type="VEuPathDB" id="FungiDB:H257_01297"/>
<evidence type="ECO:0000259" key="14">
    <source>
        <dbReference type="PROSITE" id="PS50271"/>
    </source>
</evidence>
<keyword evidence="8 11" id="KW-0788">Thiol protease</keyword>
<dbReference type="SUPFAM" id="SSF57850">
    <property type="entry name" value="RING/U-box"/>
    <property type="match status" value="1"/>
</dbReference>
<accession>W4H8I5</accession>
<keyword evidence="4" id="KW-0479">Metal-binding</keyword>
<evidence type="ECO:0000313" key="15">
    <source>
        <dbReference type="EMBL" id="ETV87876.1"/>
    </source>
</evidence>
<feature type="compositionally biased region" description="Basic and acidic residues" evidence="12">
    <location>
        <begin position="153"/>
        <end position="166"/>
    </location>
</feature>
<dbReference type="RefSeq" id="XP_009822739.1">
    <property type="nucleotide sequence ID" value="XM_009824437.1"/>
</dbReference>
<dbReference type="GO" id="GO:0006508">
    <property type="term" value="P:proteolysis"/>
    <property type="evidence" value="ECO:0007669"/>
    <property type="project" value="UniProtKB-KW"/>
</dbReference>
<keyword evidence="3 11" id="KW-0645">Protease</keyword>
<gene>
    <name evidence="15" type="ORF">H257_01297</name>
</gene>
<feature type="compositionally biased region" description="Basic and acidic residues" evidence="12">
    <location>
        <begin position="178"/>
        <end position="188"/>
    </location>
</feature>
<evidence type="ECO:0000256" key="9">
    <source>
        <dbReference type="ARBA" id="ARBA00022833"/>
    </source>
</evidence>
<proteinExistence type="inferred from homology"/>
<feature type="domain" description="UBP-type" evidence="14">
    <location>
        <begin position="16"/>
        <end position="141"/>
    </location>
</feature>
<evidence type="ECO:0000256" key="10">
    <source>
        <dbReference type="PROSITE-ProRule" id="PRU00502"/>
    </source>
</evidence>
<dbReference type="Pfam" id="PF02148">
    <property type="entry name" value="zf-UBP"/>
    <property type="match status" value="1"/>
</dbReference>
<organism evidence="15">
    <name type="scientific">Aphanomyces astaci</name>
    <name type="common">Crayfish plague agent</name>
    <dbReference type="NCBI Taxonomy" id="112090"/>
    <lineage>
        <taxon>Eukaryota</taxon>
        <taxon>Sar</taxon>
        <taxon>Stramenopiles</taxon>
        <taxon>Oomycota</taxon>
        <taxon>Saprolegniomycetes</taxon>
        <taxon>Saprolegniales</taxon>
        <taxon>Verrucalvaceae</taxon>
        <taxon>Aphanomyces</taxon>
    </lineage>
</organism>
<dbReference type="GO" id="GO:0004843">
    <property type="term" value="F:cysteine-type deubiquitinase activity"/>
    <property type="evidence" value="ECO:0007669"/>
    <property type="project" value="UniProtKB-UniRule"/>
</dbReference>
<evidence type="ECO:0000256" key="2">
    <source>
        <dbReference type="ARBA" id="ARBA00009085"/>
    </source>
</evidence>
<dbReference type="PROSITE" id="PS50235">
    <property type="entry name" value="USP_3"/>
    <property type="match status" value="1"/>
</dbReference>
<dbReference type="Gene3D" id="3.90.70.10">
    <property type="entry name" value="Cysteine proteinases"/>
    <property type="match status" value="1"/>
</dbReference>
<dbReference type="GeneID" id="20803293"/>
<sequence>MESPSAKEYDAADYAKGCRHITAAVNIAMLRKRMKKGGLHRCETCGKATAGGKKKSTKKHATKLVNDLDKVQLNAICIACGFVGCLHQSHTVAHLQHMTKHYCFFNMSTKEIWCVKCDGVVLDRSDRIGRAIQDVIAAYDEIVVGKSGRMLHAKGDHEPATDKPLDRPPPSSKKSKRAKDPKPSKHEANEEEDADGTIVEAAAIGLIPAGLANLGNTCYFNSTIQALKSVFAPVLANRARPSKASGGGDITRALLDFILDGKPATKKTGKRVYNPSQLLSAVREKCRQFRNRQQQDAYEVLLGLVWAIDDEFNGNSTSSHATNAEEGPSSPPMEQIFVHTDDHDTLSLMVREGSSMEEIQKLVAETLRLDQDDVFLAGPPPASSSASTQPGTASSWHDNFVGRAMMGCLVNTVVCRTCSTTSKAFDACVSLTLSIPNNVDECALEDCMALFTAPGELSQAQGCGYQCDHCSQTTPPDPSRLHTAGIQLQLHTPAPVLALHLKRLTRLKKLSRHVAFPMDLDVAPYVAQPLYGPHWPTTYTLQAVVVHSGNRFGGHYVAYVKHGAHWFFTSDTHVKVVPEATVLGAEAYMLFYTNTQTFV</sequence>
<dbReference type="InterPro" id="IPR013083">
    <property type="entry name" value="Znf_RING/FYVE/PHD"/>
</dbReference>
<evidence type="ECO:0000256" key="7">
    <source>
        <dbReference type="ARBA" id="ARBA00022801"/>
    </source>
</evidence>
<dbReference type="PROSITE" id="PS50271">
    <property type="entry name" value="ZF_UBP"/>
    <property type="match status" value="1"/>
</dbReference>
<dbReference type="GO" id="GO:0008270">
    <property type="term" value="F:zinc ion binding"/>
    <property type="evidence" value="ECO:0007669"/>
    <property type="project" value="UniProtKB-KW"/>
</dbReference>
<evidence type="ECO:0000256" key="1">
    <source>
        <dbReference type="ARBA" id="ARBA00000707"/>
    </source>
</evidence>
<feature type="region of interest" description="Disordered" evidence="12">
    <location>
        <begin position="152"/>
        <end position="194"/>
    </location>
</feature>
<dbReference type="Gene3D" id="3.30.40.10">
    <property type="entry name" value="Zinc/RING finger domain, C3HC4 (zinc finger)"/>
    <property type="match status" value="1"/>
</dbReference>
<dbReference type="PROSITE" id="PS00973">
    <property type="entry name" value="USP_2"/>
    <property type="match status" value="1"/>
</dbReference>
<keyword evidence="9" id="KW-0862">Zinc</keyword>
<dbReference type="EMBL" id="KI913115">
    <property type="protein sequence ID" value="ETV87876.1"/>
    <property type="molecule type" value="Genomic_DNA"/>
</dbReference>
<evidence type="ECO:0000259" key="13">
    <source>
        <dbReference type="PROSITE" id="PS50235"/>
    </source>
</evidence>
<protein>
    <recommendedName>
        <fullName evidence="11">Ubiquitin carboxyl-terminal hydrolase</fullName>
        <ecNumber evidence="11">3.4.19.12</ecNumber>
    </recommendedName>
</protein>
<dbReference type="InterPro" id="IPR038765">
    <property type="entry name" value="Papain-like_cys_pep_sf"/>
</dbReference>
<dbReference type="AlphaFoldDB" id="W4H8I5"/>
<dbReference type="EC" id="3.4.19.12" evidence="11"/>
<evidence type="ECO:0000256" key="4">
    <source>
        <dbReference type="ARBA" id="ARBA00022723"/>
    </source>
</evidence>
<keyword evidence="7 11" id="KW-0378">Hydrolase</keyword>
<comment type="catalytic activity">
    <reaction evidence="1 11">
        <text>Thiol-dependent hydrolysis of ester, thioester, amide, peptide and isopeptide bonds formed by the C-terminal Gly of ubiquitin (a 76-residue protein attached to proteins as an intracellular targeting signal).</text>
        <dbReference type="EC" id="3.4.19.12"/>
    </reaction>
</comment>
<dbReference type="InterPro" id="IPR001394">
    <property type="entry name" value="Peptidase_C19_UCH"/>
</dbReference>
<dbReference type="GO" id="GO:0016579">
    <property type="term" value="P:protein deubiquitination"/>
    <property type="evidence" value="ECO:0007669"/>
    <property type="project" value="InterPro"/>
</dbReference>
<dbReference type="PANTHER" id="PTHR24006:SF888">
    <property type="entry name" value="UBIQUITIN CARBOXYL-TERMINAL HYDROLASE 30"/>
    <property type="match status" value="1"/>
</dbReference>
<dbReference type="InterPro" id="IPR018200">
    <property type="entry name" value="USP_CS"/>
</dbReference>
<reference evidence="15" key="1">
    <citation type="submission" date="2013-12" db="EMBL/GenBank/DDBJ databases">
        <title>The Genome Sequence of Aphanomyces astaci APO3.</title>
        <authorList>
            <consortium name="The Broad Institute Genomics Platform"/>
            <person name="Russ C."/>
            <person name="Tyler B."/>
            <person name="van West P."/>
            <person name="Dieguez-Uribeondo J."/>
            <person name="Young S.K."/>
            <person name="Zeng Q."/>
            <person name="Gargeya S."/>
            <person name="Fitzgerald M."/>
            <person name="Abouelleil A."/>
            <person name="Alvarado L."/>
            <person name="Chapman S.B."/>
            <person name="Gainer-Dewar J."/>
            <person name="Goldberg J."/>
            <person name="Griggs A."/>
            <person name="Gujja S."/>
            <person name="Hansen M."/>
            <person name="Howarth C."/>
            <person name="Imamovic A."/>
            <person name="Ireland A."/>
            <person name="Larimer J."/>
            <person name="McCowan C."/>
            <person name="Murphy C."/>
            <person name="Pearson M."/>
            <person name="Poon T.W."/>
            <person name="Priest M."/>
            <person name="Roberts A."/>
            <person name="Saif S."/>
            <person name="Shea T."/>
            <person name="Sykes S."/>
            <person name="Wortman J."/>
            <person name="Nusbaum C."/>
            <person name="Birren B."/>
        </authorList>
    </citation>
    <scope>NUCLEOTIDE SEQUENCE [LARGE SCALE GENOMIC DNA]</scope>
    <source>
        <strain evidence="15">APO3</strain>
    </source>
</reference>
<evidence type="ECO:0000256" key="6">
    <source>
        <dbReference type="ARBA" id="ARBA00022786"/>
    </source>
</evidence>
<evidence type="ECO:0000256" key="12">
    <source>
        <dbReference type="SAM" id="MobiDB-lite"/>
    </source>
</evidence>
<evidence type="ECO:0000256" key="11">
    <source>
        <dbReference type="RuleBase" id="RU366025"/>
    </source>
</evidence>
<dbReference type="GO" id="GO:0005634">
    <property type="term" value="C:nucleus"/>
    <property type="evidence" value="ECO:0007669"/>
    <property type="project" value="TreeGrafter"/>
</dbReference>
<dbReference type="SUPFAM" id="SSF54001">
    <property type="entry name" value="Cysteine proteinases"/>
    <property type="match status" value="1"/>
</dbReference>
<dbReference type="STRING" id="112090.W4H8I5"/>
<keyword evidence="6 11" id="KW-0833">Ubl conjugation pathway</keyword>
<keyword evidence="5 10" id="KW-0863">Zinc-finger</keyword>
<dbReference type="PANTHER" id="PTHR24006">
    <property type="entry name" value="UBIQUITIN CARBOXYL-TERMINAL HYDROLASE"/>
    <property type="match status" value="1"/>
</dbReference>
<dbReference type="GO" id="GO:0005829">
    <property type="term" value="C:cytosol"/>
    <property type="evidence" value="ECO:0007669"/>
    <property type="project" value="TreeGrafter"/>
</dbReference>
<dbReference type="InterPro" id="IPR028889">
    <property type="entry name" value="USP"/>
</dbReference>
<dbReference type="InterPro" id="IPR001607">
    <property type="entry name" value="Znf_UBP"/>
</dbReference>
<comment type="similarity">
    <text evidence="2 11">Belongs to the peptidase C19 family.</text>
</comment>
<evidence type="ECO:0000256" key="3">
    <source>
        <dbReference type="ARBA" id="ARBA00022670"/>
    </source>
</evidence>
<dbReference type="OrthoDB" id="289038at2759"/>
<evidence type="ECO:0000256" key="8">
    <source>
        <dbReference type="ARBA" id="ARBA00022807"/>
    </source>
</evidence>
<evidence type="ECO:0000256" key="5">
    <source>
        <dbReference type="ARBA" id="ARBA00022771"/>
    </source>
</evidence>
<dbReference type="InterPro" id="IPR050164">
    <property type="entry name" value="Peptidase_C19"/>
</dbReference>
<dbReference type="Pfam" id="PF00443">
    <property type="entry name" value="UCH"/>
    <property type="match status" value="1"/>
</dbReference>
<name>W4H8I5_APHAT</name>
<dbReference type="PROSITE" id="PS00972">
    <property type="entry name" value="USP_1"/>
    <property type="match status" value="1"/>
</dbReference>